<reference evidence="7 8" key="1">
    <citation type="submission" date="2018-04" db="EMBL/GenBank/DDBJ databases">
        <title>Genome sequencing of Flavobacterium sp. HYN0059.</title>
        <authorList>
            <person name="Yi H."/>
            <person name="Baek C."/>
        </authorList>
    </citation>
    <scope>NUCLEOTIDE SEQUENCE [LARGE SCALE GENOMIC DNA]</scope>
    <source>
        <strain evidence="7 8">HYN0059</strain>
    </source>
</reference>
<dbReference type="GO" id="GO:0005524">
    <property type="term" value="F:ATP binding"/>
    <property type="evidence" value="ECO:0007669"/>
    <property type="project" value="UniProtKB-KW"/>
</dbReference>
<keyword evidence="6" id="KW-0963">Cytoplasm</keyword>
<comment type="caution">
    <text evidence="6">Lacks conserved residue(s) required for the propagation of feature annotation.</text>
</comment>
<keyword evidence="1 6" id="KW-0808">Transferase</keyword>
<dbReference type="PANTHER" id="PTHR20275">
    <property type="entry name" value="NAD KINASE"/>
    <property type="match status" value="1"/>
</dbReference>
<feature type="binding site" evidence="6">
    <location>
        <begin position="191"/>
        <end position="196"/>
    </location>
    <ligand>
        <name>NAD(+)</name>
        <dbReference type="ChEBI" id="CHEBI:57540"/>
    </ligand>
</feature>
<dbReference type="HAMAP" id="MF_00361">
    <property type="entry name" value="NAD_kinase"/>
    <property type="match status" value="1"/>
</dbReference>
<dbReference type="SUPFAM" id="SSF111331">
    <property type="entry name" value="NAD kinase/diacylglycerol kinase-like"/>
    <property type="match status" value="1"/>
</dbReference>
<keyword evidence="6" id="KW-0067">ATP-binding</keyword>
<dbReference type="Proteomes" id="UP000244929">
    <property type="component" value="Chromosome"/>
</dbReference>
<evidence type="ECO:0000256" key="2">
    <source>
        <dbReference type="ARBA" id="ARBA00022777"/>
    </source>
</evidence>
<dbReference type="InterPro" id="IPR017438">
    <property type="entry name" value="ATP-NAD_kinase_N"/>
</dbReference>
<comment type="function">
    <text evidence="6">Involved in the regulation of the intracellular balance of NAD and NADP, and is a key enzyme in the biosynthesis of NADP. Catalyzes specifically the phosphorylation on 2'-hydroxyl of the adenosine moiety of NAD to yield NADP.</text>
</comment>
<dbReference type="NCBIfam" id="NF002521">
    <property type="entry name" value="PRK01911.1"/>
    <property type="match status" value="1"/>
</dbReference>
<comment type="cofactor">
    <cofactor evidence="6">
        <name>a divalent metal cation</name>
        <dbReference type="ChEBI" id="CHEBI:60240"/>
    </cofactor>
</comment>
<sequence length="295" mass="33101">MKIAVYGQYYKDNTEEIIDKVLAVFDNYNPEVAIESNFYNVLTEKELLDGRSYPVFTDHDELNGFDMLICIGGDGTMLRAATYVRDKNIPLVGINAGRLGFLATVQQENIEHLLPLIFENKYTLSSRTLLSLDYDSKTDSLSDGLNFALNEVTVSRKDTTSMITIETKLNGEYLNSYWADGLIISTPTGSTGYSLSCGGPVLMPEVGGFVITPIAPHNLNARPLVIPDNTEIELKVSSREEQHLVSLDSRIISMDVETPLRIKKTGFKINLVEFPEEKFTDTLRKKLLWGEDKRN</sequence>
<comment type="subcellular location">
    <subcellularLocation>
        <location evidence="6">Cytoplasm</location>
    </subcellularLocation>
</comment>
<dbReference type="OrthoDB" id="9774737at2"/>
<dbReference type="GO" id="GO:0005737">
    <property type="term" value="C:cytoplasm"/>
    <property type="evidence" value="ECO:0007669"/>
    <property type="project" value="UniProtKB-SubCell"/>
</dbReference>
<evidence type="ECO:0000313" key="7">
    <source>
        <dbReference type="EMBL" id="AWH84825.1"/>
    </source>
</evidence>
<evidence type="ECO:0000256" key="6">
    <source>
        <dbReference type="HAMAP-Rule" id="MF_00361"/>
    </source>
</evidence>
<feature type="active site" description="Proton acceptor" evidence="6">
    <location>
        <position position="74"/>
    </location>
</feature>
<keyword evidence="8" id="KW-1185">Reference proteome</keyword>
<dbReference type="InterPro" id="IPR016064">
    <property type="entry name" value="NAD/diacylglycerol_kinase_sf"/>
</dbReference>
<evidence type="ECO:0000313" key="8">
    <source>
        <dbReference type="Proteomes" id="UP000244929"/>
    </source>
</evidence>
<keyword evidence="6" id="KW-0547">Nucleotide-binding</keyword>
<dbReference type="InterPro" id="IPR017437">
    <property type="entry name" value="ATP-NAD_kinase_PpnK-typ_C"/>
</dbReference>
<name>A0A2S1QWP8_9FLAO</name>
<protein>
    <recommendedName>
        <fullName evidence="6">NAD kinase</fullName>
        <ecNumber evidence="6">2.7.1.23</ecNumber>
    </recommendedName>
    <alternativeName>
        <fullName evidence="6">ATP-dependent NAD kinase</fullName>
    </alternativeName>
</protein>
<gene>
    <name evidence="6" type="primary">nadK</name>
    <name evidence="7" type="ORF">HYN59_06660</name>
</gene>
<feature type="binding site" evidence="6">
    <location>
        <begin position="74"/>
        <end position="75"/>
    </location>
    <ligand>
        <name>NAD(+)</name>
        <dbReference type="ChEBI" id="CHEBI:57540"/>
    </ligand>
</feature>
<dbReference type="Pfam" id="PF20143">
    <property type="entry name" value="NAD_kinase_C"/>
    <property type="match status" value="1"/>
</dbReference>
<keyword evidence="2 6" id="KW-0418">Kinase</keyword>
<comment type="similarity">
    <text evidence="6">Belongs to the NAD kinase family.</text>
</comment>
<organism evidence="7 8">
    <name type="scientific">Flavobacterium album</name>
    <dbReference type="NCBI Taxonomy" id="2175091"/>
    <lineage>
        <taxon>Bacteria</taxon>
        <taxon>Pseudomonadati</taxon>
        <taxon>Bacteroidota</taxon>
        <taxon>Flavobacteriia</taxon>
        <taxon>Flavobacteriales</taxon>
        <taxon>Flavobacteriaceae</taxon>
        <taxon>Flavobacterium</taxon>
    </lineage>
</organism>
<dbReference type="Gene3D" id="3.40.50.10330">
    <property type="entry name" value="Probable inorganic polyphosphate/atp-NAD kinase, domain 1"/>
    <property type="match status" value="1"/>
</dbReference>
<feature type="binding site" evidence="6">
    <location>
        <begin position="150"/>
        <end position="151"/>
    </location>
    <ligand>
        <name>NAD(+)</name>
        <dbReference type="ChEBI" id="CHEBI:57540"/>
    </ligand>
</feature>
<dbReference type="GO" id="GO:0046872">
    <property type="term" value="F:metal ion binding"/>
    <property type="evidence" value="ECO:0007669"/>
    <property type="project" value="UniProtKB-UniRule"/>
</dbReference>
<dbReference type="EC" id="2.7.1.23" evidence="6"/>
<keyword evidence="3 6" id="KW-0521">NADP</keyword>
<evidence type="ECO:0000256" key="5">
    <source>
        <dbReference type="ARBA" id="ARBA00047925"/>
    </source>
</evidence>
<evidence type="ECO:0000256" key="3">
    <source>
        <dbReference type="ARBA" id="ARBA00022857"/>
    </source>
</evidence>
<dbReference type="InterPro" id="IPR002504">
    <property type="entry name" value="NADK"/>
</dbReference>
<dbReference type="RefSeq" id="WP_108777531.1">
    <property type="nucleotide sequence ID" value="NZ_CP029186.1"/>
</dbReference>
<dbReference type="GO" id="GO:0006741">
    <property type="term" value="P:NADP+ biosynthetic process"/>
    <property type="evidence" value="ECO:0007669"/>
    <property type="project" value="UniProtKB-UniRule"/>
</dbReference>
<accession>A0A2S1QWP8</accession>
<dbReference type="GO" id="GO:0051287">
    <property type="term" value="F:NAD binding"/>
    <property type="evidence" value="ECO:0007669"/>
    <property type="project" value="UniProtKB-ARBA"/>
</dbReference>
<dbReference type="GO" id="GO:0019674">
    <property type="term" value="P:NAD+ metabolic process"/>
    <property type="evidence" value="ECO:0007669"/>
    <property type="project" value="InterPro"/>
</dbReference>
<comment type="catalytic activity">
    <reaction evidence="5 6">
        <text>NAD(+) + ATP = ADP + NADP(+) + H(+)</text>
        <dbReference type="Rhea" id="RHEA:18629"/>
        <dbReference type="ChEBI" id="CHEBI:15378"/>
        <dbReference type="ChEBI" id="CHEBI:30616"/>
        <dbReference type="ChEBI" id="CHEBI:57540"/>
        <dbReference type="ChEBI" id="CHEBI:58349"/>
        <dbReference type="ChEBI" id="CHEBI:456216"/>
        <dbReference type="EC" id="2.7.1.23"/>
    </reaction>
</comment>
<dbReference type="Gene3D" id="2.60.200.30">
    <property type="entry name" value="Probable inorganic polyphosphate/atp-NAD kinase, domain 2"/>
    <property type="match status" value="1"/>
</dbReference>
<feature type="binding site" evidence="6">
    <location>
        <position position="180"/>
    </location>
    <ligand>
        <name>NAD(+)</name>
        <dbReference type="ChEBI" id="CHEBI:57540"/>
    </ligand>
</feature>
<feature type="binding site" evidence="6">
    <location>
        <position position="79"/>
    </location>
    <ligand>
        <name>NAD(+)</name>
        <dbReference type="ChEBI" id="CHEBI:57540"/>
    </ligand>
</feature>
<keyword evidence="4 6" id="KW-0520">NAD</keyword>
<dbReference type="KEGG" id="falb:HYN59_06660"/>
<proteinExistence type="inferred from homology"/>
<dbReference type="GO" id="GO:0003951">
    <property type="term" value="F:NAD+ kinase activity"/>
    <property type="evidence" value="ECO:0007669"/>
    <property type="project" value="UniProtKB-UniRule"/>
</dbReference>
<evidence type="ECO:0000256" key="1">
    <source>
        <dbReference type="ARBA" id="ARBA00022679"/>
    </source>
</evidence>
<dbReference type="Pfam" id="PF01513">
    <property type="entry name" value="NAD_kinase"/>
    <property type="match status" value="1"/>
</dbReference>
<dbReference type="EMBL" id="CP029186">
    <property type="protein sequence ID" value="AWH84825.1"/>
    <property type="molecule type" value="Genomic_DNA"/>
</dbReference>
<dbReference type="PANTHER" id="PTHR20275:SF0">
    <property type="entry name" value="NAD KINASE"/>
    <property type="match status" value="1"/>
</dbReference>
<feature type="binding site" evidence="6">
    <location>
        <position position="215"/>
    </location>
    <ligand>
        <name>NAD(+)</name>
        <dbReference type="ChEBI" id="CHEBI:57540"/>
    </ligand>
</feature>
<dbReference type="AlphaFoldDB" id="A0A2S1QWP8"/>
<evidence type="ECO:0000256" key="4">
    <source>
        <dbReference type="ARBA" id="ARBA00023027"/>
    </source>
</evidence>